<name>A0A1H9V2C2_9PSEU</name>
<accession>A0A1H9V2C2</accession>
<evidence type="ECO:0000256" key="1">
    <source>
        <dbReference type="SAM" id="MobiDB-lite"/>
    </source>
</evidence>
<dbReference type="AlphaFoldDB" id="A0A1H9V2C2"/>
<evidence type="ECO:0000313" key="2">
    <source>
        <dbReference type="EMBL" id="SES15397.1"/>
    </source>
</evidence>
<evidence type="ECO:0000313" key="3">
    <source>
        <dbReference type="Proteomes" id="UP000199352"/>
    </source>
</evidence>
<gene>
    <name evidence="2" type="ORF">SAMN05216188_12399</name>
</gene>
<keyword evidence="3" id="KW-1185">Reference proteome</keyword>
<proteinExistence type="predicted"/>
<organism evidence="2 3">
    <name type="scientific">Lentzea xinjiangensis</name>
    <dbReference type="NCBI Taxonomy" id="402600"/>
    <lineage>
        <taxon>Bacteria</taxon>
        <taxon>Bacillati</taxon>
        <taxon>Actinomycetota</taxon>
        <taxon>Actinomycetes</taxon>
        <taxon>Pseudonocardiales</taxon>
        <taxon>Pseudonocardiaceae</taxon>
        <taxon>Lentzea</taxon>
    </lineage>
</organism>
<dbReference type="EMBL" id="FOFR01000023">
    <property type="protein sequence ID" value="SES15397.1"/>
    <property type="molecule type" value="Genomic_DNA"/>
</dbReference>
<dbReference type="STRING" id="402600.SAMN05216188_12399"/>
<feature type="region of interest" description="Disordered" evidence="1">
    <location>
        <begin position="163"/>
        <end position="185"/>
    </location>
</feature>
<feature type="compositionally biased region" description="Polar residues" evidence="1">
    <location>
        <begin position="171"/>
        <end position="185"/>
    </location>
</feature>
<sequence length="185" mass="20052">MAPRSPAVDVLADIVGWSGSPKWLPDWRITERLLGLSLPDDYKALLSTVPAGKYAGTVRLNAPTRTGYEGDLLALHREVMLSLKDGRKPPYAAFPQLPGLIPWATFDHPMGGELFWLADDGDPNKWPVVARSADGNWEECDVSAVAFLIALVRGKLPSKLLTPKPGAPAYRTSQDLPGAPNNTGR</sequence>
<reference evidence="3" key="1">
    <citation type="submission" date="2016-10" db="EMBL/GenBank/DDBJ databases">
        <authorList>
            <person name="Varghese N."/>
            <person name="Submissions S."/>
        </authorList>
    </citation>
    <scope>NUCLEOTIDE SEQUENCE [LARGE SCALE GENOMIC DNA]</scope>
    <source>
        <strain evidence="3">CGMCC 4.3525</strain>
    </source>
</reference>
<dbReference type="SUPFAM" id="SSF160631">
    <property type="entry name" value="SMI1/KNR4-like"/>
    <property type="match status" value="1"/>
</dbReference>
<dbReference type="InterPro" id="IPR037883">
    <property type="entry name" value="Knr4/Smi1-like_sf"/>
</dbReference>
<evidence type="ECO:0008006" key="4">
    <source>
        <dbReference type="Google" id="ProtNLM"/>
    </source>
</evidence>
<protein>
    <recommendedName>
        <fullName evidence="4">SMI1-KNR4 cell-wall</fullName>
    </recommendedName>
</protein>
<dbReference type="Proteomes" id="UP000199352">
    <property type="component" value="Unassembled WGS sequence"/>
</dbReference>